<sequence length="415" mass="47105">MKEAIRMVFSPERLGGYRELGSILHKYTVPIVRRIRSRAGRIDIDDQENKTLAQTVPEPSSLICAPSREARLVARSKRALAPSISHPLMKIRYARYADDLLLGMEGPVELLVEIQKQITHFLQSSLNLSVGSTRIVAERSPVEFLDIVIREARPSRTPAQILRQLEKRRRVKRRIHILLRQNPANRLPAKELMRMMQLANALGVTTTQASAIWEKIKHIRPGSGQSSLLHSSNQRMEQSEDRKKVSASSMLGPRGVALLRGSNQRKARSEGQEEVSGLGKLSGGPIHIEAPIEKILQRLRGRGIIGRGRRPWPIHVPCMTNVPDEEIVNWFAGIATNLLSRYKCCNNLYQLGQIVDLQIRWSAIYTLANKHKSSARKIIQKYSKDLYVVNQEDGKILAEFPNSIELRKLRRFRGQ</sequence>
<reference evidence="3" key="1">
    <citation type="journal article" date="2016" name="Genome Biol. Evol.">
        <title>Loss of a trans-splicing nad1 intron from Geraniaceae and transfer of the maturase gene matR to the nucleus in Pelargonium.</title>
        <authorList>
            <person name="Grewe F."/>
            <person name="Zhu A."/>
            <person name="Mower J.P."/>
        </authorList>
    </citation>
    <scope>NUCLEOTIDE SEQUENCE</scope>
</reference>
<dbReference type="GO" id="GO:0006315">
    <property type="term" value="P:homing of group II introns"/>
    <property type="evidence" value="ECO:0007669"/>
    <property type="project" value="TreeGrafter"/>
</dbReference>
<dbReference type="EMBL" id="KX824109">
    <property type="protein sequence ID" value="APD51417.1"/>
    <property type="molecule type" value="Genomic_DNA"/>
</dbReference>
<dbReference type="PANTHER" id="PTHR33642:SF5">
    <property type="entry name" value="MATURASE"/>
    <property type="match status" value="1"/>
</dbReference>
<dbReference type="PANTHER" id="PTHR33642">
    <property type="entry name" value="COX1/OXI3 INTRON 1 PROTEIN-RELATED"/>
    <property type="match status" value="1"/>
</dbReference>
<evidence type="ECO:0000256" key="1">
    <source>
        <dbReference type="SAM" id="MobiDB-lite"/>
    </source>
</evidence>
<dbReference type="GO" id="GO:0005739">
    <property type="term" value="C:mitochondrion"/>
    <property type="evidence" value="ECO:0007669"/>
    <property type="project" value="TreeGrafter"/>
</dbReference>
<name>A0A1J0PJW1_9ROSI</name>
<dbReference type="InterPro" id="IPR024937">
    <property type="entry name" value="Domain_X"/>
</dbReference>
<organism evidence="3">
    <name type="scientific">Pelargonium citronellum</name>
    <dbReference type="NCBI Taxonomy" id="73188"/>
    <lineage>
        <taxon>Eukaryota</taxon>
        <taxon>Viridiplantae</taxon>
        <taxon>Streptophyta</taxon>
        <taxon>Embryophyta</taxon>
        <taxon>Tracheophyta</taxon>
        <taxon>Spermatophyta</taxon>
        <taxon>Magnoliopsida</taxon>
        <taxon>eudicotyledons</taxon>
        <taxon>Gunneridae</taxon>
        <taxon>Pentapetalae</taxon>
        <taxon>rosids</taxon>
        <taxon>malvids</taxon>
        <taxon>Geraniales</taxon>
        <taxon>Geraniaceae</taxon>
        <taxon>Pelargonium</taxon>
    </lineage>
</organism>
<feature type="domain" description="Domain X" evidence="2">
    <location>
        <begin position="287"/>
        <end position="386"/>
    </location>
</feature>
<evidence type="ECO:0000313" key="3">
    <source>
        <dbReference type="EMBL" id="APD51417.1"/>
    </source>
</evidence>
<evidence type="ECO:0000259" key="2">
    <source>
        <dbReference type="Pfam" id="PF01348"/>
    </source>
</evidence>
<gene>
    <name evidence="3" type="primary">nmatRX</name>
</gene>
<proteinExistence type="predicted"/>
<dbReference type="AlphaFoldDB" id="A0A1J0PJW1"/>
<accession>A0A1J0PJW1</accession>
<protein>
    <submittedName>
        <fullName evidence="3">Maturase RX</fullName>
    </submittedName>
</protein>
<dbReference type="GO" id="GO:0090615">
    <property type="term" value="P:mitochondrial mRNA processing"/>
    <property type="evidence" value="ECO:0007669"/>
    <property type="project" value="TreeGrafter"/>
</dbReference>
<dbReference type="Pfam" id="PF01348">
    <property type="entry name" value="Intron_maturas2"/>
    <property type="match status" value="1"/>
</dbReference>
<feature type="region of interest" description="Disordered" evidence="1">
    <location>
        <begin position="222"/>
        <end position="247"/>
    </location>
</feature>
<feature type="compositionally biased region" description="Polar residues" evidence="1">
    <location>
        <begin position="223"/>
        <end position="236"/>
    </location>
</feature>
<dbReference type="GO" id="GO:0003964">
    <property type="term" value="F:RNA-directed DNA polymerase activity"/>
    <property type="evidence" value="ECO:0007669"/>
    <property type="project" value="TreeGrafter"/>
</dbReference>